<evidence type="ECO:0000313" key="3">
    <source>
        <dbReference type="Proteomes" id="UP000008021"/>
    </source>
</evidence>
<feature type="region of interest" description="Disordered" evidence="1">
    <location>
        <begin position="121"/>
        <end position="142"/>
    </location>
</feature>
<name>A0A0E0F8Z8_9ORYZ</name>
<keyword evidence="3" id="KW-1185">Reference proteome</keyword>
<evidence type="ECO:0000313" key="2">
    <source>
        <dbReference type="EnsemblPlants" id="OMERI12G00220.1"/>
    </source>
</evidence>
<feature type="region of interest" description="Disordered" evidence="1">
    <location>
        <begin position="61"/>
        <end position="90"/>
    </location>
</feature>
<dbReference type="EnsemblPlants" id="OMERI12G00220.1">
    <property type="protein sequence ID" value="OMERI12G00220.1"/>
    <property type="gene ID" value="OMERI12G00220"/>
</dbReference>
<dbReference type="Gramene" id="OMERI12G00220.1">
    <property type="protein sequence ID" value="OMERI12G00220.1"/>
    <property type="gene ID" value="OMERI12G00220"/>
</dbReference>
<organism evidence="2">
    <name type="scientific">Oryza meridionalis</name>
    <dbReference type="NCBI Taxonomy" id="40149"/>
    <lineage>
        <taxon>Eukaryota</taxon>
        <taxon>Viridiplantae</taxon>
        <taxon>Streptophyta</taxon>
        <taxon>Embryophyta</taxon>
        <taxon>Tracheophyta</taxon>
        <taxon>Spermatophyta</taxon>
        <taxon>Magnoliopsida</taxon>
        <taxon>Liliopsida</taxon>
        <taxon>Poales</taxon>
        <taxon>Poaceae</taxon>
        <taxon>BOP clade</taxon>
        <taxon>Oryzoideae</taxon>
        <taxon>Oryzeae</taxon>
        <taxon>Oryzinae</taxon>
        <taxon>Oryza</taxon>
    </lineage>
</organism>
<reference evidence="2" key="1">
    <citation type="submission" date="2015-04" db="UniProtKB">
        <authorList>
            <consortium name="EnsemblPlants"/>
        </authorList>
    </citation>
    <scope>IDENTIFICATION</scope>
</reference>
<reference evidence="2" key="2">
    <citation type="submission" date="2018-05" db="EMBL/GenBank/DDBJ databases">
        <title>OmerRS3 (Oryza meridionalis Reference Sequence Version 3).</title>
        <authorList>
            <person name="Zhang J."/>
            <person name="Kudrna D."/>
            <person name="Lee S."/>
            <person name="Talag J."/>
            <person name="Welchert J."/>
            <person name="Wing R.A."/>
        </authorList>
    </citation>
    <scope>NUCLEOTIDE SEQUENCE [LARGE SCALE GENOMIC DNA]</scope>
    <source>
        <strain evidence="2">cv. OR44</strain>
    </source>
</reference>
<evidence type="ECO:0000256" key="1">
    <source>
        <dbReference type="SAM" id="MobiDB-lite"/>
    </source>
</evidence>
<feature type="compositionally biased region" description="Basic and acidic residues" evidence="1">
    <location>
        <begin position="78"/>
        <end position="89"/>
    </location>
</feature>
<dbReference type="Proteomes" id="UP000008021">
    <property type="component" value="Chromosome 12"/>
</dbReference>
<protein>
    <submittedName>
        <fullName evidence="2">Uncharacterized protein</fullName>
    </submittedName>
</protein>
<sequence length="142" mass="15944">MLPPPFPLDLVEGRVLPGRCLPSRRLWHRGARCRAAAGPPPPLPPDLAEGRAPPWWMEEEERSAATMVDGGGEEEEEMERKREEEERRKWTAARVGAHVLEKGPRQVAYTHVLHDRGLTIDYSHSSYTCPPRGNLNPPSGKP</sequence>
<accession>A0A0E0F8Z8</accession>
<dbReference type="HOGENOM" id="CLU_1818921_0_0_1"/>
<proteinExistence type="predicted"/>
<dbReference type="AlphaFoldDB" id="A0A0E0F8Z8"/>